<keyword evidence="7" id="KW-0472">Membrane</keyword>
<keyword evidence="3" id="KW-0479">Metal-binding</keyword>
<keyword evidence="7" id="KW-0812">Transmembrane</keyword>
<dbReference type="SUPFAM" id="SSF54862">
    <property type="entry name" value="4Fe-4S ferredoxins"/>
    <property type="match status" value="2"/>
</dbReference>
<dbReference type="InParanoid" id="A0A1H9ENN8"/>
<dbReference type="PANTHER" id="PTHR30176">
    <property type="entry name" value="FERREDOXIN-TYPE PROTEIN NAPH"/>
    <property type="match status" value="1"/>
</dbReference>
<evidence type="ECO:0000256" key="6">
    <source>
        <dbReference type="ARBA" id="ARBA00023014"/>
    </source>
</evidence>
<dbReference type="Gene3D" id="2.60.40.10">
    <property type="entry name" value="Immunoglobulins"/>
    <property type="match status" value="1"/>
</dbReference>
<protein>
    <submittedName>
        <fullName evidence="9">Cytochrome c oxidase accessory protein FixG</fullName>
    </submittedName>
</protein>
<evidence type="ECO:0000313" key="10">
    <source>
        <dbReference type="Proteomes" id="UP000199021"/>
    </source>
</evidence>
<dbReference type="Pfam" id="PF12801">
    <property type="entry name" value="Fer4_5"/>
    <property type="match status" value="1"/>
</dbReference>
<dbReference type="PANTHER" id="PTHR30176:SF3">
    <property type="entry name" value="FERREDOXIN-TYPE PROTEIN NAPH"/>
    <property type="match status" value="1"/>
</dbReference>
<dbReference type="Pfam" id="PF11614">
    <property type="entry name" value="FixG_C"/>
    <property type="match status" value="1"/>
</dbReference>
<evidence type="ECO:0000256" key="1">
    <source>
        <dbReference type="ARBA" id="ARBA00022448"/>
    </source>
</evidence>
<evidence type="ECO:0000256" key="4">
    <source>
        <dbReference type="ARBA" id="ARBA00022982"/>
    </source>
</evidence>
<feature type="transmembrane region" description="Helical" evidence="7">
    <location>
        <begin position="397"/>
        <end position="417"/>
    </location>
</feature>
<dbReference type="GO" id="GO:0051539">
    <property type="term" value="F:4 iron, 4 sulfur cluster binding"/>
    <property type="evidence" value="ECO:0007669"/>
    <property type="project" value="UniProtKB-KW"/>
</dbReference>
<feature type="transmembrane region" description="Helical" evidence="7">
    <location>
        <begin position="191"/>
        <end position="212"/>
    </location>
</feature>
<evidence type="ECO:0000256" key="7">
    <source>
        <dbReference type="SAM" id="Phobius"/>
    </source>
</evidence>
<evidence type="ECO:0000256" key="5">
    <source>
        <dbReference type="ARBA" id="ARBA00023004"/>
    </source>
</evidence>
<evidence type="ECO:0000259" key="8">
    <source>
        <dbReference type="PROSITE" id="PS51379"/>
    </source>
</evidence>
<dbReference type="PROSITE" id="PS51379">
    <property type="entry name" value="4FE4S_FER_2"/>
    <property type="match status" value="1"/>
</dbReference>
<dbReference type="Proteomes" id="UP000199021">
    <property type="component" value="Unassembled WGS sequence"/>
</dbReference>
<feature type="transmembrane region" description="Helical" evidence="7">
    <location>
        <begin position="160"/>
        <end position="179"/>
    </location>
</feature>
<dbReference type="AlphaFoldDB" id="A0A1H9ENN8"/>
<keyword evidence="5" id="KW-0408">Iron</keyword>
<dbReference type="InterPro" id="IPR032879">
    <property type="entry name" value="FixG_C"/>
</dbReference>
<keyword evidence="4" id="KW-0249">Electron transport</keyword>
<dbReference type="InterPro" id="IPR017900">
    <property type="entry name" value="4Fe4S_Fe_S_CS"/>
</dbReference>
<dbReference type="PROSITE" id="PS00198">
    <property type="entry name" value="4FE4S_FER_1"/>
    <property type="match status" value="1"/>
</dbReference>
<keyword evidence="7" id="KW-1133">Transmembrane helix</keyword>
<dbReference type="Pfam" id="PF13746">
    <property type="entry name" value="Fer4_18"/>
    <property type="match status" value="2"/>
</dbReference>
<keyword evidence="2" id="KW-0004">4Fe-4S</keyword>
<dbReference type="GO" id="GO:0005886">
    <property type="term" value="C:plasma membrane"/>
    <property type="evidence" value="ECO:0007669"/>
    <property type="project" value="TreeGrafter"/>
</dbReference>
<keyword evidence="6" id="KW-0411">Iron-sulfur</keyword>
<keyword evidence="1" id="KW-0813">Transport</keyword>
<dbReference type="RefSeq" id="WP_090167291.1">
    <property type="nucleotide sequence ID" value="NZ_FOFB01000007.1"/>
</dbReference>
<feature type="transmembrane region" description="Helical" evidence="7">
    <location>
        <begin position="38"/>
        <end position="56"/>
    </location>
</feature>
<dbReference type="OrthoDB" id="9811700at2"/>
<dbReference type="GO" id="GO:0046872">
    <property type="term" value="F:metal ion binding"/>
    <property type="evidence" value="ECO:0007669"/>
    <property type="project" value="UniProtKB-KW"/>
</dbReference>
<dbReference type="InterPro" id="IPR013783">
    <property type="entry name" value="Ig-like_fold"/>
</dbReference>
<evidence type="ECO:0000256" key="3">
    <source>
        <dbReference type="ARBA" id="ARBA00022723"/>
    </source>
</evidence>
<name>A0A1H9ENN8_9BACT</name>
<organism evidence="9 10">
    <name type="scientific">Neolewinella agarilytica</name>
    <dbReference type="NCBI Taxonomy" id="478744"/>
    <lineage>
        <taxon>Bacteria</taxon>
        <taxon>Pseudomonadati</taxon>
        <taxon>Bacteroidota</taxon>
        <taxon>Saprospiria</taxon>
        <taxon>Saprospirales</taxon>
        <taxon>Lewinellaceae</taxon>
        <taxon>Neolewinella</taxon>
    </lineage>
</organism>
<sequence length="525" mass="58060">MSKKQEQGSFRDTIATVDADGKRNWIYPKRPAGRYYNWRTYLSYLLLAILFGLPWIRVGGEPIIMLNVLERKFILLGMLFSPQDFQYLAILMITAVVFIALFTVVFGRIFCGWVCPQTIFMEMVFRKIEYWIEGDANAQRKLAKAPWTPEKIRKKVTKQALFLLVAALIAHTFLAYIIGTDEVIATVSQSPLSAPGGFIAIVIFIGVFYFVFANMREQVCIAICPYGRLQGVLLDEDSVNVIYDYERGEPRGKIRKGKPKKSSCTDCENCRDGKDSCGDQMVHRMEAALAAGKHDASKPSPVPAKAPLAFSDDGTVSLVAETPKTIGDCIDCTLCVQVCPTGIDIRNGIQMECINCTACIDACDAVMDKIDRPRGLIRYDSEAGVARGERKIWTPRVIAYSVVLLALIILNVVMLGSRDGLDVILLRTPGTLYQENADGSLNNLYTYQVVNKTGKELSLRFEVMNVSGAKVRAIGSAPVAQPGEVTEGALFIDVPAGDFPDELTIGVWSGDEQLETISTSFLHPK</sequence>
<gene>
    <name evidence="9" type="ORF">SAMN05444359_107145</name>
</gene>
<feature type="transmembrane region" description="Helical" evidence="7">
    <location>
        <begin position="85"/>
        <end position="111"/>
    </location>
</feature>
<feature type="domain" description="4Fe-4S ferredoxin-type" evidence="8">
    <location>
        <begin position="321"/>
        <end position="348"/>
    </location>
</feature>
<proteinExistence type="predicted"/>
<dbReference type="STRING" id="478744.SAMN05444359_107145"/>
<dbReference type="EMBL" id="FOFB01000007">
    <property type="protein sequence ID" value="SEQ27330.1"/>
    <property type="molecule type" value="Genomic_DNA"/>
</dbReference>
<dbReference type="InterPro" id="IPR051684">
    <property type="entry name" value="Electron_Trans/Redox"/>
</dbReference>
<evidence type="ECO:0000313" key="9">
    <source>
        <dbReference type="EMBL" id="SEQ27330.1"/>
    </source>
</evidence>
<evidence type="ECO:0000256" key="2">
    <source>
        <dbReference type="ARBA" id="ARBA00022485"/>
    </source>
</evidence>
<reference evidence="10" key="1">
    <citation type="submission" date="2016-10" db="EMBL/GenBank/DDBJ databases">
        <authorList>
            <person name="Varghese N."/>
            <person name="Submissions S."/>
        </authorList>
    </citation>
    <scope>NUCLEOTIDE SEQUENCE [LARGE SCALE GENOMIC DNA]</scope>
    <source>
        <strain evidence="10">DSM 24740</strain>
    </source>
</reference>
<keyword evidence="10" id="KW-1185">Reference proteome</keyword>
<accession>A0A1H9ENN8</accession>
<dbReference type="InterPro" id="IPR017896">
    <property type="entry name" value="4Fe4S_Fe-S-bd"/>
</dbReference>